<organism evidence="2 3">
    <name type="scientific">Phyllosticta citriasiana</name>
    <dbReference type="NCBI Taxonomy" id="595635"/>
    <lineage>
        <taxon>Eukaryota</taxon>
        <taxon>Fungi</taxon>
        <taxon>Dikarya</taxon>
        <taxon>Ascomycota</taxon>
        <taxon>Pezizomycotina</taxon>
        <taxon>Dothideomycetes</taxon>
        <taxon>Dothideomycetes incertae sedis</taxon>
        <taxon>Botryosphaeriales</taxon>
        <taxon>Phyllostictaceae</taxon>
        <taxon>Phyllosticta</taxon>
    </lineage>
</organism>
<dbReference type="EMBL" id="JBBPHU010000019">
    <property type="protein sequence ID" value="KAK7509224.1"/>
    <property type="molecule type" value="Genomic_DNA"/>
</dbReference>
<keyword evidence="1" id="KW-1133">Transmembrane helix</keyword>
<proteinExistence type="predicted"/>
<evidence type="ECO:0000313" key="2">
    <source>
        <dbReference type="EMBL" id="KAK7509224.1"/>
    </source>
</evidence>
<keyword evidence="1" id="KW-0812">Transmembrane</keyword>
<keyword evidence="1" id="KW-0472">Membrane</keyword>
<accession>A0ABR1K7R1</accession>
<keyword evidence="3" id="KW-1185">Reference proteome</keyword>
<gene>
    <name evidence="2" type="ORF">IWZ03DRAFT_390788</name>
</gene>
<feature type="transmembrane region" description="Helical" evidence="1">
    <location>
        <begin position="38"/>
        <end position="57"/>
    </location>
</feature>
<evidence type="ECO:0000313" key="3">
    <source>
        <dbReference type="Proteomes" id="UP001363622"/>
    </source>
</evidence>
<sequence>MLGVSLPACVLPYIPCHPCWIFYHILCVRNIIRAVKTYLHTLVFFFIDVYLLLTYTWG</sequence>
<comment type="caution">
    <text evidence="2">The sequence shown here is derived from an EMBL/GenBank/DDBJ whole genome shotgun (WGS) entry which is preliminary data.</text>
</comment>
<name>A0ABR1K7R1_9PEZI</name>
<protein>
    <recommendedName>
        <fullName evidence="4">NADH dehydrogenase subunit 5</fullName>
    </recommendedName>
</protein>
<reference evidence="2 3" key="1">
    <citation type="submission" date="2024-04" db="EMBL/GenBank/DDBJ databases">
        <title>Phyllosticta paracitricarpa is synonymous to the EU quarantine fungus P. citricarpa based on phylogenomic analyses.</title>
        <authorList>
            <consortium name="Lawrence Berkeley National Laboratory"/>
            <person name="Van Ingen-Buijs V.A."/>
            <person name="Van Westerhoven A.C."/>
            <person name="Haridas S."/>
            <person name="Skiadas P."/>
            <person name="Martin F."/>
            <person name="Groenewald J.Z."/>
            <person name="Crous P.W."/>
            <person name="Seidl M.F."/>
        </authorList>
    </citation>
    <scope>NUCLEOTIDE SEQUENCE [LARGE SCALE GENOMIC DNA]</scope>
    <source>
        <strain evidence="2 3">CBS 123371</strain>
    </source>
</reference>
<evidence type="ECO:0008006" key="4">
    <source>
        <dbReference type="Google" id="ProtNLM"/>
    </source>
</evidence>
<evidence type="ECO:0000256" key="1">
    <source>
        <dbReference type="SAM" id="Phobius"/>
    </source>
</evidence>
<dbReference type="Proteomes" id="UP001363622">
    <property type="component" value="Unassembled WGS sequence"/>
</dbReference>